<dbReference type="EMBL" id="CP089280">
    <property type="protein sequence ID" value="USP82186.1"/>
    <property type="molecule type" value="Genomic_DNA"/>
</dbReference>
<dbReference type="Proteomes" id="UP001056012">
    <property type="component" value="Chromosome 7"/>
</dbReference>
<proteinExistence type="predicted"/>
<evidence type="ECO:0000256" key="1">
    <source>
        <dbReference type="SAM" id="SignalP"/>
    </source>
</evidence>
<gene>
    <name evidence="2" type="ORF">yc1106_09460</name>
</gene>
<feature type="chain" id="PRO_5040115230" evidence="1">
    <location>
        <begin position="22"/>
        <end position="285"/>
    </location>
</feature>
<dbReference type="OrthoDB" id="10010954at2759"/>
<evidence type="ECO:0000313" key="2">
    <source>
        <dbReference type="EMBL" id="USP82186.1"/>
    </source>
</evidence>
<organism evidence="2 3">
    <name type="scientific">Curvularia clavata</name>
    <dbReference type="NCBI Taxonomy" id="95742"/>
    <lineage>
        <taxon>Eukaryota</taxon>
        <taxon>Fungi</taxon>
        <taxon>Dikarya</taxon>
        <taxon>Ascomycota</taxon>
        <taxon>Pezizomycotina</taxon>
        <taxon>Dothideomycetes</taxon>
        <taxon>Pleosporomycetidae</taxon>
        <taxon>Pleosporales</taxon>
        <taxon>Pleosporineae</taxon>
        <taxon>Pleosporaceae</taxon>
        <taxon>Curvularia</taxon>
    </lineage>
</organism>
<keyword evidence="3" id="KW-1185">Reference proteome</keyword>
<dbReference type="VEuPathDB" id="FungiDB:yc1106_09460"/>
<evidence type="ECO:0000313" key="3">
    <source>
        <dbReference type="Proteomes" id="UP001056012"/>
    </source>
</evidence>
<keyword evidence="1" id="KW-0732">Signal</keyword>
<accession>A0A9Q8ZHK0</accession>
<reference evidence="2" key="1">
    <citation type="submission" date="2021-12" db="EMBL/GenBank/DDBJ databases">
        <title>Curvularia clavata genome.</title>
        <authorList>
            <person name="Cao Y."/>
        </authorList>
    </citation>
    <scope>NUCLEOTIDE SEQUENCE</scope>
    <source>
        <strain evidence="2">Yc1106</strain>
    </source>
</reference>
<name>A0A9Q8ZHK0_CURCL</name>
<dbReference type="AlphaFoldDB" id="A0A9Q8ZHK0"/>
<feature type="signal peptide" evidence="1">
    <location>
        <begin position="1"/>
        <end position="21"/>
    </location>
</feature>
<protein>
    <submittedName>
        <fullName evidence="2">Uncharacterized protein</fullName>
    </submittedName>
</protein>
<sequence>MKISSYLLALIGVFTDSYVQTDPTPDLGYAELWRLQHEFYERWITPNNVKEAESVNSTIFSENIQGRVSDTRTFVGRELNTEYIFGLFMPSDSLSIIGNPTEFEIIQFAAVQNIASATTRVNFTFPAFNNISLPVAINTWMTWNSARQITQYDVVFKWFGNLFQTLILSLGGSFEEASDQTVNRIATSICNSHSRYCNGTNTQYKSWEECYSFLKKEIRVGQSFEFGMNTLMCRSVHELMVKYRPEVHCSHIGPTGGGECDDSTTYMEKVEERLDVNSPWIATRQ</sequence>